<feature type="domain" description="Cytosol aminopeptidase" evidence="9">
    <location>
        <begin position="366"/>
        <end position="373"/>
    </location>
</feature>
<evidence type="ECO:0000256" key="7">
    <source>
        <dbReference type="ARBA" id="ARBA00050021"/>
    </source>
</evidence>
<evidence type="ECO:0000259" key="9">
    <source>
        <dbReference type="PROSITE" id="PS00631"/>
    </source>
</evidence>
<name>A0A1M7CCT3_9FIRM</name>
<evidence type="ECO:0000256" key="5">
    <source>
        <dbReference type="ARBA" id="ARBA00033172"/>
    </source>
</evidence>
<protein>
    <recommendedName>
        <fullName evidence="7">Probable cytosol aminopeptidase</fullName>
    </recommendedName>
    <alternativeName>
        <fullName evidence="8">Leucine aminopeptidase</fullName>
    </alternativeName>
    <alternativeName>
        <fullName evidence="5">Leucyl aminopeptidase</fullName>
    </alternativeName>
</protein>
<evidence type="ECO:0000256" key="2">
    <source>
        <dbReference type="ARBA" id="ARBA00022438"/>
    </source>
</evidence>
<dbReference type="PANTHER" id="PTHR11963">
    <property type="entry name" value="LEUCINE AMINOPEPTIDASE-RELATED"/>
    <property type="match status" value="1"/>
</dbReference>
<dbReference type="STRING" id="1121322.SAMN02745136_05387"/>
<dbReference type="Pfam" id="PF00883">
    <property type="entry name" value="Peptidase_M17"/>
    <property type="match status" value="1"/>
</dbReference>
<proteinExistence type="inferred from homology"/>
<dbReference type="PROSITE" id="PS00631">
    <property type="entry name" value="CYTOSOL_AP"/>
    <property type="match status" value="1"/>
</dbReference>
<dbReference type="SUPFAM" id="SSF53187">
    <property type="entry name" value="Zn-dependent exopeptidases"/>
    <property type="match status" value="1"/>
</dbReference>
<gene>
    <name evidence="10" type="ORF">SAMN02745136_05387</name>
</gene>
<dbReference type="GO" id="GO:0006508">
    <property type="term" value="P:proteolysis"/>
    <property type="evidence" value="ECO:0007669"/>
    <property type="project" value="UniProtKB-KW"/>
</dbReference>
<dbReference type="Proteomes" id="UP000184386">
    <property type="component" value="Unassembled WGS sequence"/>
</dbReference>
<dbReference type="AlphaFoldDB" id="A0A1M7CCT3"/>
<dbReference type="Gene3D" id="3.40.630.10">
    <property type="entry name" value="Zn peptidases"/>
    <property type="match status" value="1"/>
</dbReference>
<evidence type="ECO:0000256" key="6">
    <source>
        <dbReference type="ARBA" id="ARBA00049972"/>
    </source>
</evidence>
<dbReference type="OrthoDB" id="9809354at2"/>
<dbReference type="GO" id="GO:0005737">
    <property type="term" value="C:cytoplasm"/>
    <property type="evidence" value="ECO:0007669"/>
    <property type="project" value="InterPro"/>
</dbReference>
<reference evidence="10 11" key="1">
    <citation type="submission" date="2016-11" db="EMBL/GenBank/DDBJ databases">
        <authorList>
            <person name="Jaros S."/>
            <person name="Januszkiewicz K."/>
            <person name="Wedrychowicz H."/>
        </authorList>
    </citation>
    <scope>NUCLEOTIDE SEQUENCE [LARGE SCALE GENOMIC DNA]</scope>
    <source>
        <strain evidence="10 11">DSM 15929</strain>
    </source>
</reference>
<keyword evidence="3" id="KW-0645">Protease</keyword>
<evidence type="ECO:0000313" key="10">
    <source>
        <dbReference type="EMBL" id="SHL65044.1"/>
    </source>
</evidence>
<dbReference type="EMBL" id="FRAC01000042">
    <property type="protein sequence ID" value="SHL65044.1"/>
    <property type="molecule type" value="Genomic_DNA"/>
</dbReference>
<dbReference type="InterPro" id="IPR011356">
    <property type="entry name" value="Leucine_aapep/pepB"/>
</dbReference>
<accession>A0A1M7CCT3</accession>
<evidence type="ECO:0000256" key="4">
    <source>
        <dbReference type="ARBA" id="ARBA00022801"/>
    </source>
</evidence>
<evidence type="ECO:0000313" key="11">
    <source>
        <dbReference type="Proteomes" id="UP000184386"/>
    </source>
</evidence>
<keyword evidence="2 10" id="KW-0031">Aminopeptidase</keyword>
<comment type="similarity">
    <text evidence="1">Belongs to the peptidase M17 family.</text>
</comment>
<evidence type="ECO:0000256" key="8">
    <source>
        <dbReference type="ARBA" id="ARBA00050061"/>
    </source>
</evidence>
<organism evidence="10 11">
    <name type="scientific">Anaerocolumna jejuensis DSM 15929</name>
    <dbReference type="NCBI Taxonomy" id="1121322"/>
    <lineage>
        <taxon>Bacteria</taxon>
        <taxon>Bacillati</taxon>
        <taxon>Bacillota</taxon>
        <taxon>Clostridia</taxon>
        <taxon>Lachnospirales</taxon>
        <taxon>Lachnospiraceae</taxon>
        <taxon>Anaerocolumna</taxon>
    </lineage>
</organism>
<sequence length="517" mass="57360">MKFTENKKYERKCPFDWLVIPYEKLEELKERLKQLAEEEKQQTVLLQTGEPHPAFWERVSRRFTDTALRAPKTTGRQTEFLTDGKGTLCITFLSLKQDRGAALEGLRDAFRELGRELSADCQILLEGLQIPGFSGQEVAEQAVRAMYYGAYSFVPGKLKELTGKRIYSMRNELKEEKDSLLVTVISSSSIGESLKKAADYGQCINHARMLGDLPANYLRSREFSWYLEDLARDYGLEYEILGNQELSALHSGGILGVNSGSAEEARLISLYYEGQKGAPVTALVGKGVMFDSGGYHLKSLSSMEGMKYDMCGAANMAAAFEIAVRQKSRKNLLLLIPAVENLIGPAALKMGDVLTTMSGRTVEVYNTDAEGRLILCDALTYAARKGARTILDLATLTNSCRKALGDEISGIYSNEEAVCRAFEETAKRQGEKVWRLPLDECYHRLLYRTETADLINYAPEGEGGASVAACFLEEFIEEDTAWIHMDIVGTSVNRRETSRHAKGASGILAASVAAFLE</sequence>
<dbReference type="GO" id="GO:0070006">
    <property type="term" value="F:metalloaminopeptidase activity"/>
    <property type="evidence" value="ECO:0007669"/>
    <property type="project" value="InterPro"/>
</dbReference>
<dbReference type="PANTHER" id="PTHR11963:SF23">
    <property type="entry name" value="CYTOSOL AMINOPEPTIDASE"/>
    <property type="match status" value="1"/>
</dbReference>
<keyword evidence="4" id="KW-0378">Hydrolase</keyword>
<evidence type="ECO:0000256" key="1">
    <source>
        <dbReference type="ARBA" id="ARBA00009528"/>
    </source>
</evidence>
<dbReference type="InterPro" id="IPR000819">
    <property type="entry name" value="Peptidase_M17_C"/>
</dbReference>
<dbReference type="CDD" id="cd00433">
    <property type="entry name" value="Peptidase_M17"/>
    <property type="match status" value="1"/>
</dbReference>
<dbReference type="GO" id="GO:0030145">
    <property type="term" value="F:manganese ion binding"/>
    <property type="evidence" value="ECO:0007669"/>
    <property type="project" value="InterPro"/>
</dbReference>
<dbReference type="PRINTS" id="PR00481">
    <property type="entry name" value="LAMNOPPTDASE"/>
</dbReference>
<keyword evidence="11" id="KW-1185">Reference proteome</keyword>
<comment type="function">
    <text evidence="6">Presumably involved in the processing and regular turnover of intracellular proteins. Catalyzes the removal of unsubstituted N-terminal amino acids from various peptides.</text>
</comment>
<dbReference type="RefSeq" id="WP_073280284.1">
    <property type="nucleotide sequence ID" value="NZ_FRAC01000042.1"/>
</dbReference>
<evidence type="ECO:0000256" key="3">
    <source>
        <dbReference type="ARBA" id="ARBA00022670"/>
    </source>
</evidence>